<proteinExistence type="inferred from homology"/>
<evidence type="ECO:0000256" key="2">
    <source>
        <dbReference type="ARBA" id="ARBA00005335"/>
    </source>
</evidence>
<evidence type="ECO:0008006" key="9">
    <source>
        <dbReference type="Google" id="ProtNLM"/>
    </source>
</evidence>
<feature type="transmembrane region" description="Helical" evidence="6">
    <location>
        <begin position="66"/>
        <end position="86"/>
    </location>
</feature>
<dbReference type="InterPro" id="IPR007919">
    <property type="entry name" value="UPF0220"/>
</dbReference>
<keyword evidence="3 6" id="KW-0812">Transmembrane</keyword>
<protein>
    <recommendedName>
        <fullName evidence="9">Transmembrane protein 50A</fullName>
    </recommendedName>
</protein>
<dbReference type="EMBL" id="JAODUO010000077">
    <property type="protein sequence ID" value="KAK2190547.1"/>
    <property type="molecule type" value="Genomic_DNA"/>
</dbReference>
<evidence type="ECO:0000256" key="5">
    <source>
        <dbReference type="ARBA" id="ARBA00023136"/>
    </source>
</evidence>
<accession>A0AAD9P9N4</accession>
<gene>
    <name evidence="7" type="ORF">NP493_77g05013</name>
</gene>
<feature type="transmembrane region" description="Helical" evidence="6">
    <location>
        <begin position="98"/>
        <end position="122"/>
    </location>
</feature>
<evidence type="ECO:0000313" key="7">
    <source>
        <dbReference type="EMBL" id="KAK2190547.1"/>
    </source>
</evidence>
<name>A0AAD9P9N4_RIDPI</name>
<comment type="caution">
    <text evidence="7">The sequence shown here is derived from an EMBL/GenBank/DDBJ whole genome shotgun (WGS) entry which is preliminary data.</text>
</comment>
<evidence type="ECO:0000256" key="4">
    <source>
        <dbReference type="ARBA" id="ARBA00022989"/>
    </source>
</evidence>
<keyword evidence="4 6" id="KW-1133">Transmembrane helix</keyword>
<dbReference type="Proteomes" id="UP001209878">
    <property type="component" value="Unassembled WGS sequence"/>
</dbReference>
<dbReference type="AlphaFoldDB" id="A0AAD9P9N4"/>
<evidence type="ECO:0000256" key="6">
    <source>
        <dbReference type="SAM" id="Phobius"/>
    </source>
</evidence>
<keyword evidence="5 6" id="KW-0472">Membrane</keyword>
<feature type="transmembrane region" description="Helical" evidence="6">
    <location>
        <begin position="7"/>
        <end position="25"/>
    </location>
</feature>
<feature type="transmembrane region" description="Helical" evidence="6">
    <location>
        <begin position="37"/>
        <end position="54"/>
    </location>
</feature>
<keyword evidence="8" id="KW-1185">Reference proteome</keyword>
<dbReference type="GO" id="GO:0016020">
    <property type="term" value="C:membrane"/>
    <property type="evidence" value="ECO:0007669"/>
    <property type="project" value="UniProtKB-SubCell"/>
</dbReference>
<evidence type="ECO:0000256" key="3">
    <source>
        <dbReference type="ARBA" id="ARBA00022692"/>
    </source>
</evidence>
<organism evidence="7 8">
    <name type="scientific">Ridgeia piscesae</name>
    <name type="common">Tubeworm</name>
    <dbReference type="NCBI Taxonomy" id="27915"/>
    <lineage>
        <taxon>Eukaryota</taxon>
        <taxon>Metazoa</taxon>
        <taxon>Spiralia</taxon>
        <taxon>Lophotrochozoa</taxon>
        <taxon>Annelida</taxon>
        <taxon>Polychaeta</taxon>
        <taxon>Sedentaria</taxon>
        <taxon>Canalipalpata</taxon>
        <taxon>Sabellida</taxon>
        <taxon>Siboglinidae</taxon>
        <taxon>Ridgeia</taxon>
    </lineage>
</organism>
<dbReference type="Pfam" id="PF05255">
    <property type="entry name" value="UPF0220"/>
    <property type="match status" value="1"/>
</dbReference>
<evidence type="ECO:0000313" key="8">
    <source>
        <dbReference type="Proteomes" id="UP001209878"/>
    </source>
</evidence>
<dbReference type="PANTHER" id="PTHR13180">
    <property type="entry name" value="SMALL MEMBRANE PROTEIN-RELATED"/>
    <property type="match status" value="1"/>
</dbReference>
<evidence type="ECO:0000256" key="1">
    <source>
        <dbReference type="ARBA" id="ARBA00004141"/>
    </source>
</evidence>
<comment type="subcellular location">
    <subcellularLocation>
        <location evidence="1">Membrane</location>
        <topology evidence="1">Multi-pass membrane protein</topology>
    </subcellularLocation>
</comment>
<comment type="similarity">
    <text evidence="2">Belongs to the UPF0220 family.</text>
</comment>
<sequence length="124" mass="13797">MPEKRNMIASIISGILFFVGWWIMIDCAAVYPKNEELPHVAHLCGVAGTIAFFIDGCLGQTGARIWLFNGFLISFAALISSAWILFGEYVVPQKTIVYPGIALFLQNALIFFGYVCIQYTLLII</sequence>
<reference evidence="7" key="1">
    <citation type="journal article" date="2023" name="Mol. Biol. Evol.">
        <title>Third-Generation Sequencing Reveals the Adaptive Role of the Epigenome in Three Deep-Sea Polychaetes.</title>
        <authorList>
            <person name="Perez M."/>
            <person name="Aroh O."/>
            <person name="Sun Y."/>
            <person name="Lan Y."/>
            <person name="Juniper S.K."/>
            <person name="Young C.R."/>
            <person name="Angers B."/>
            <person name="Qian P.Y."/>
        </authorList>
    </citation>
    <scope>NUCLEOTIDE SEQUENCE</scope>
    <source>
        <strain evidence="7">R07B-5</strain>
    </source>
</reference>